<evidence type="ECO:0000313" key="2">
    <source>
        <dbReference type="EMBL" id="KII70420.1"/>
    </source>
</evidence>
<gene>
    <name evidence="2" type="ORF">RF11_09683</name>
</gene>
<proteinExistence type="predicted"/>
<evidence type="ECO:0000313" key="3">
    <source>
        <dbReference type="Proteomes" id="UP000031668"/>
    </source>
</evidence>
<dbReference type="EMBL" id="JWZT01002080">
    <property type="protein sequence ID" value="KII70420.1"/>
    <property type="molecule type" value="Genomic_DNA"/>
</dbReference>
<name>A0A0C2N203_THEKT</name>
<feature type="compositionally biased region" description="Basic and acidic residues" evidence="1">
    <location>
        <begin position="76"/>
        <end position="89"/>
    </location>
</feature>
<dbReference type="Proteomes" id="UP000031668">
    <property type="component" value="Unassembled WGS sequence"/>
</dbReference>
<dbReference type="OrthoDB" id="10043580at2759"/>
<accession>A0A0C2N203</accession>
<keyword evidence="3" id="KW-1185">Reference proteome</keyword>
<reference evidence="2 3" key="1">
    <citation type="journal article" date="2014" name="Genome Biol. Evol.">
        <title>The genome of the myxosporean Thelohanellus kitauei shows adaptations to nutrient acquisition within its fish host.</title>
        <authorList>
            <person name="Yang Y."/>
            <person name="Xiong J."/>
            <person name="Zhou Z."/>
            <person name="Huo F."/>
            <person name="Miao W."/>
            <person name="Ran C."/>
            <person name="Liu Y."/>
            <person name="Zhang J."/>
            <person name="Feng J."/>
            <person name="Wang M."/>
            <person name="Wang M."/>
            <person name="Wang L."/>
            <person name="Yao B."/>
        </authorList>
    </citation>
    <scope>NUCLEOTIDE SEQUENCE [LARGE SCALE GENOMIC DNA]</scope>
    <source>
        <strain evidence="2">Wuqing</strain>
    </source>
</reference>
<comment type="caution">
    <text evidence="2">The sequence shown here is derived from an EMBL/GenBank/DDBJ whole genome shotgun (WGS) entry which is preliminary data.</text>
</comment>
<feature type="compositionally biased region" description="Polar residues" evidence="1">
    <location>
        <begin position="109"/>
        <end position="120"/>
    </location>
</feature>
<evidence type="ECO:0008006" key="4">
    <source>
        <dbReference type="Google" id="ProtNLM"/>
    </source>
</evidence>
<dbReference type="AlphaFoldDB" id="A0A0C2N203"/>
<sequence>MGDRRRKVEAITPAEPKFLREYKEKKGYREPSKVEDKYISEIDETKQVPIKEDELPVILIEGQEMSTEDKLALFQESEKPQKHSFKKPESQGVSKKSTKSSKIQKSSKMNANKLSFQFED</sequence>
<evidence type="ECO:0000256" key="1">
    <source>
        <dbReference type="SAM" id="MobiDB-lite"/>
    </source>
</evidence>
<organism evidence="2 3">
    <name type="scientific">Thelohanellus kitauei</name>
    <name type="common">Myxosporean</name>
    <dbReference type="NCBI Taxonomy" id="669202"/>
    <lineage>
        <taxon>Eukaryota</taxon>
        <taxon>Metazoa</taxon>
        <taxon>Cnidaria</taxon>
        <taxon>Myxozoa</taxon>
        <taxon>Myxosporea</taxon>
        <taxon>Bivalvulida</taxon>
        <taxon>Platysporina</taxon>
        <taxon>Myxobolidae</taxon>
        <taxon>Thelohanellus</taxon>
    </lineage>
</organism>
<feature type="region of interest" description="Disordered" evidence="1">
    <location>
        <begin position="76"/>
        <end position="120"/>
    </location>
</feature>
<protein>
    <recommendedName>
        <fullName evidence="4">DUF4604 domain-containing protein</fullName>
    </recommendedName>
</protein>